<reference evidence="1" key="1">
    <citation type="submission" date="2023-04" db="EMBL/GenBank/DDBJ databases">
        <title>A chromosome-level genome assembly of the parasitoid wasp Eretmocerus hayati.</title>
        <authorList>
            <person name="Zhong Y."/>
            <person name="Liu S."/>
            <person name="Liu Y."/>
        </authorList>
    </citation>
    <scope>NUCLEOTIDE SEQUENCE</scope>
    <source>
        <strain evidence="1">ZJU_SS_LIU_2023</strain>
    </source>
</reference>
<accession>A0ACC2PTD1</accession>
<protein>
    <submittedName>
        <fullName evidence="1">Uncharacterized protein</fullName>
    </submittedName>
</protein>
<evidence type="ECO:0000313" key="1">
    <source>
        <dbReference type="EMBL" id="KAJ8686677.1"/>
    </source>
</evidence>
<evidence type="ECO:0000313" key="2">
    <source>
        <dbReference type="Proteomes" id="UP001239111"/>
    </source>
</evidence>
<proteinExistence type="predicted"/>
<dbReference type="EMBL" id="CM056741">
    <property type="protein sequence ID" value="KAJ8686677.1"/>
    <property type="molecule type" value="Genomic_DNA"/>
</dbReference>
<gene>
    <name evidence="1" type="ORF">QAD02_022471</name>
</gene>
<organism evidence="1 2">
    <name type="scientific">Eretmocerus hayati</name>
    <dbReference type="NCBI Taxonomy" id="131215"/>
    <lineage>
        <taxon>Eukaryota</taxon>
        <taxon>Metazoa</taxon>
        <taxon>Ecdysozoa</taxon>
        <taxon>Arthropoda</taxon>
        <taxon>Hexapoda</taxon>
        <taxon>Insecta</taxon>
        <taxon>Pterygota</taxon>
        <taxon>Neoptera</taxon>
        <taxon>Endopterygota</taxon>
        <taxon>Hymenoptera</taxon>
        <taxon>Apocrita</taxon>
        <taxon>Proctotrupomorpha</taxon>
        <taxon>Chalcidoidea</taxon>
        <taxon>Aphelinidae</taxon>
        <taxon>Aphelininae</taxon>
        <taxon>Eretmocerus</taxon>
    </lineage>
</organism>
<keyword evidence="2" id="KW-1185">Reference proteome</keyword>
<sequence>MDSGTGKSKKPVRVGFYDIEGTIGKGNFAVVKYARHRITKTEVAIKMIDKGRLDPINLAKVYREVEIMKQLKHPHIVKLYQVMETDYLLYMVCEYVSNGEIFDYIKRYGRMDEPSARSVFAQIVSAVEYCHSTGVAHRDLKIENLLLDAHMNVKLADFGFSNRFAPGEMLSTYCGSPPYAAPEVFRGKLYDAPAIDVWSMGVVLFVLVCGALPFDGSTLQTLRERVLSGRFRVPYFVTTDCENLIRKMLVLDPTKRYTIPQIKRHHWMAGASDSVRTVVPPTIPPSQLEPNEHILGLIASLGIDAECTRVSLRNNSYDDHAAIYFLLLENVKQHLTKTRDEKFKSRARADAELERVGKRFSSTSSSTDEGCYSVDGCELDDQSQPSQQPSSQPSQQQLPGTGSGASEELREAQIKLEEHRLGLDRDISQRIDSQIVNRRLSDYHAQHFAASCDSDPCSAATSLLQIHEPPNLETTSVNGDRDQQPLQSAESSSTVGGTSTGTATTTLCTPTPTPAPTNSAPTPPPQLNGSSSHSSDGDPFESSFDSGCPPDFTANVAGSLPSPPPASLSPVLASRASRGSSGSNGSNGTNHHQANLQTLPGRRASDAGPRLLWMAPQQQQIGGGGSNGPRNSVQANAANNLVKQRSIQESGKARGYLDLAHLRPPSALGLHLHSHHDSQSQFRLQRSLDSGSQLHQLVQQRILQQKRSLFQRQGRSNDPNSSGGGSSPTPLGCNGSCTNGPLRAASSLSSSARLLYPGPSAPDEFGLQSLRYQQYGQQQQQQHRRHRQLLARERDEDDERWKSLPSRLAVDCHLAEHQRSLLWSQQVQATEEIDVDLYNNGCQIHNVFEDLAQSSRT</sequence>
<dbReference type="Proteomes" id="UP001239111">
    <property type="component" value="Chromosome 1"/>
</dbReference>
<name>A0ACC2PTD1_9HYME</name>
<comment type="caution">
    <text evidence="1">The sequence shown here is derived from an EMBL/GenBank/DDBJ whole genome shotgun (WGS) entry which is preliminary data.</text>
</comment>